<sequence>MNAKQRIGHIIQELRTQRRITQEHPAEIAQVGINTLYKIEKGDANPTLSSLEKIADVFGLEITLKVKEIPEIGNEIVKNPL</sequence>
<organism evidence="3 4">
    <name type="scientific">Flagellimonas profundi</name>
    <dbReference type="NCBI Taxonomy" id="2915620"/>
    <lineage>
        <taxon>Bacteria</taxon>
        <taxon>Pseudomonadati</taxon>
        <taxon>Bacteroidota</taxon>
        <taxon>Flavobacteriia</taxon>
        <taxon>Flavobacteriales</taxon>
        <taxon>Flavobacteriaceae</taxon>
        <taxon>Flagellimonas</taxon>
    </lineage>
</organism>
<dbReference type="PROSITE" id="PS50943">
    <property type="entry name" value="HTH_CROC1"/>
    <property type="match status" value="1"/>
</dbReference>
<name>A0ABS3FAL2_9FLAO</name>
<accession>A0ABS3FAL2</accession>
<comment type="caution">
    <text evidence="3">The sequence shown here is derived from an EMBL/GenBank/DDBJ whole genome shotgun (WGS) entry which is preliminary data.</text>
</comment>
<dbReference type="Gene3D" id="1.10.260.40">
    <property type="entry name" value="lambda repressor-like DNA-binding domains"/>
    <property type="match status" value="1"/>
</dbReference>
<dbReference type="Proteomes" id="UP000664807">
    <property type="component" value="Unassembled WGS sequence"/>
</dbReference>
<evidence type="ECO:0000313" key="3">
    <source>
        <dbReference type="EMBL" id="MBO0340184.1"/>
    </source>
</evidence>
<dbReference type="InterPro" id="IPR050807">
    <property type="entry name" value="TransReg_Diox_bact_type"/>
</dbReference>
<dbReference type="Pfam" id="PF01381">
    <property type="entry name" value="HTH_3"/>
    <property type="match status" value="1"/>
</dbReference>
<dbReference type="EMBL" id="JAFLNM010000001">
    <property type="protein sequence ID" value="MBO0340184.1"/>
    <property type="molecule type" value="Genomic_DNA"/>
</dbReference>
<gene>
    <name evidence="3" type="ORF">J0654_00945</name>
</gene>
<keyword evidence="1" id="KW-0238">DNA-binding</keyword>
<dbReference type="InterPro" id="IPR001387">
    <property type="entry name" value="Cro/C1-type_HTH"/>
</dbReference>
<dbReference type="RefSeq" id="WP_207025832.1">
    <property type="nucleotide sequence ID" value="NZ_JAFLNM010000001.1"/>
</dbReference>
<feature type="domain" description="HTH cro/C1-type" evidence="2">
    <location>
        <begin position="11"/>
        <end position="65"/>
    </location>
</feature>
<keyword evidence="4" id="KW-1185">Reference proteome</keyword>
<evidence type="ECO:0000313" key="4">
    <source>
        <dbReference type="Proteomes" id="UP000664807"/>
    </source>
</evidence>
<dbReference type="PANTHER" id="PTHR46797:SF1">
    <property type="entry name" value="METHYLPHOSPHONATE SYNTHASE"/>
    <property type="match status" value="1"/>
</dbReference>
<evidence type="ECO:0000259" key="2">
    <source>
        <dbReference type="PROSITE" id="PS50943"/>
    </source>
</evidence>
<protein>
    <submittedName>
        <fullName evidence="3">Helix-turn-helix transcriptional regulator</fullName>
    </submittedName>
</protein>
<reference evidence="3 4" key="1">
    <citation type="submission" date="2021-03" db="EMBL/GenBank/DDBJ databases">
        <title>Muricauda lutimaris sp. nov. and Muricauda ruestringensis sp. nov, two marine members of the Flavobacteriaceae isolated from deep sea sediments of Western Pacific.</title>
        <authorList>
            <person name="Zhao S."/>
            <person name="Liu R."/>
        </authorList>
    </citation>
    <scope>NUCLEOTIDE SEQUENCE [LARGE SCALE GENOMIC DNA]</scope>
    <source>
        <strain evidence="3 4">BC31-3-A3</strain>
    </source>
</reference>
<dbReference type="PANTHER" id="PTHR46797">
    <property type="entry name" value="HTH-TYPE TRANSCRIPTIONAL REGULATOR"/>
    <property type="match status" value="1"/>
</dbReference>
<dbReference type="SUPFAM" id="SSF47413">
    <property type="entry name" value="lambda repressor-like DNA-binding domains"/>
    <property type="match status" value="1"/>
</dbReference>
<evidence type="ECO:0000256" key="1">
    <source>
        <dbReference type="ARBA" id="ARBA00023125"/>
    </source>
</evidence>
<dbReference type="SMART" id="SM00530">
    <property type="entry name" value="HTH_XRE"/>
    <property type="match status" value="1"/>
</dbReference>
<proteinExistence type="predicted"/>
<dbReference type="CDD" id="cd00093">
    <property type="entry name" value="HTH_XRE"/>
    <property type="match status" value="1"/>
</dbReference>
<dbReference type="InterPro" id="IPR010982">
    <property type="entry name" value="Lambda_DNA-bd_dom_sf"/>
</dbReference>